<keyword evidence="7" id="KW-0862">Zinc</keyword>
<dbReference type="AlphaFoldDB" id="A0A1G7W8T2"/>
<keyword evidence="3" id="KW-0645">Protease</keyword>
<keyword evidence="5" id="KW-0479">Metal-binding</keyword>
<dbReference type="InterPro" id="IPR001915">
    <property type="entry name" value="Peptidase_M48"/>
</dbReference>
<dbReference type="OrthoDB" id="4889053at2"/>
<dbReference type="STRING" id="200378.SAMN05216553_110230"/>
<keyword evidence="10 11" id="KW-0472">Membrane</keyword>
<keyword evidence="2" id="KW-1003">Cell membrane</keyword>
<name>A0A1G7W8T2_9PSEU</name>
<protein>
    <submittedName>
        <fullName evidence="13">Peptidase family M48</fullName>
    </submittedName>
</protein>
<feature type="transmembrane region" description="Helical" evidence="11">
    <location>
        <begin position="436"/>
        <end position="458"/>
    </location>
</feature>
<evidence type="ECO:0000256" key="8">
    <source>
        <dbReference type="ARBA" id="ARBA00022989"/>
    </source>
</evidence>
<proteinExistence type="predicted"/>
<feature type="domain" description="Peptidase M48" evidence="12">
    <location>
        <begin position="129"/>
        <end position="325"/>
    </location>
</feature>
<keyword evidence="6" id="KW-0378">Hydrolase</keyword>
<evidence type="ECO:0000256" key="1">
    <source>
        <dbReference type="ARBA" id="ARBA00001947"/>
    </source>
</evidence>
<keyword evidence="14" id="KW-1185">Reference proteome</keyword>
<dbReference type="PANTHER" id="PTHR43221">
    <property type="entry name" value="PROTEASE HTPX"/>
    <property type="match status" value="1"/>
</dbReference>
<gene>
    <name evidence="13" type="ORF">SAMN05216553_110230</name>
</gene>
<sequence>METASTQVDERTLAAGTTARFLLLAALLLMSSCLMLLYLFITLTAYDAVGCSLAAGVDLSRDSVHEVVVKRGLQWEAYFSCMTRHAAPPPWWLPVAWLTLLAVLTTALFRMLPWWKSRRTVPLAKMDPDGEVRAALEQLVARAGLTRTPRFVVDPAKLSPQAVVYGRNRRPVVRLNAGLLLSRNRDPRVFEAVVLHELGHVHYRDITITYLTIALWRVYALVALPPFLVWAGTRLYRSAESLSGAVEDPMVTRGLLLTVVMTAFVYLARADVLRHREFYADLAAVRWGADREVWSRQARAERRRAVRDLLSLHPGPAERRTALVNPEVLFGPRPLPLVLTGAAAMVFSTQVIQALTVYVQLSRWVQYAGAAVAAALVVGVAGVALWRAVVHAVLTGHRVPSGLRAGTWLGLGMVLGGVITGQGTAITVWVPDRPVFLLLVLLTAVVFACWTTRCAVLWVSVWRGRTLRPVLALSLTAATLALATWFSWWQALGVALVSGMTFDLAGTRDILATNYLGRTSDSPPLATVDRLHAGWHLAIDNLAGPPLALISVIGLWAVLLLAWLVRPAGGAAWARAAADSPAETVVGTPLPPLRKVLLPALLGGAVAWAAVAAVAAYLHVRIATEVSATRFFTVHLTLTVLSVVAGATIASAVACAWTRTHRLPVALVSGQVAVLLGLAGVYLRAALDGCAGVISIDRTTCGWNPWPVQPTFTFFVTPSIVLGLVASTTVAAVLAALPRTTRHQATRGMFVRRTVVTALCLTALGLGVTRAVALSPQAATMPTASALQREARQWLDDATPSRPPTPDVLALQIDAWADLGGDDLMNRFYRNRRHAFAAVTAYVDSGQRGVTGLGDVRPLCTDISEMAKDAVRYFRVPDPETHIVWQQFVVQAWRASQTCTKALDEQNYVDFNTSMRGLTEAGTTGDRVDDRLDALLEAGR</sequence>
<reference evidence="14" key="1">
    <citation type="submission" date="2016-10" db="EMBL/GenBank/DDBJ databases">
        <authorList>
            <person name="Varghese N."/>
            <person name="Submissions S."/>
        </authorList>
    </citation>
    <scope>NUCLEOTIDE SEQUENCE [LARGE SCALE GENOMIC DNA]</scope>
    <source>
        <strain evidence="14">CGMCC 4.3506</strain>
    </source>
</reference>
<evidence type="ECO:0000259" key="12">
    <source>
        <dbReference type="Pfam" id="PF01435"/>
    </source>
</evidence>
<keyword evidence="4 11" id="KW-0812">Transmembrane</keyword>
<dbReference type="GO" id="GO:0004222">
    <property type="term" value="F:metalloendopeptidase activity"/>
    <property type="evidence" value="ECO:0007669"/>
    <property type="project" value="InterPro"/>
</dbReference>
<evidence type="ECO:0000256" key="6">
    <source>
        <dbReference type="ARBA" id="ARBA00022801"/>
    </source>
</evidence>
<comment type="cofactor">
    <cofactor evidence="1">
        <name>Zn(2+)</name>
        <dbReference type="ChEBI" id="CHEBI:29105"/>
    </cofactor>
</comment>
<evidence type="ECO:0000313" key="13">
    <source>
        <dbReference type="EMBL" id="SDG68394.1"/>
    </source>
</evidence>
<feature type="transmembrane region" description="Helical" evidence="11">
    <location>
        <begin position="407"/>
        <end position="430"/>
    </location>
</feature>
<feature type="transmembrane region" description="Helical" evidence="11">
    <location>
        <begin position="364"/>
        <end position="386"/>
    </location>
</feature>
<dbReference type="PANTHER" id="PTHR43221:SF2">
    <property type="entry name" value="PROTEASE HTPX HOMOLOG"/>
    <property type="match status" value="1"/>
</dbReference>
<feature type="transmembrane region" description="Helical" evidence="11">
    <location>
        <begin position="632"/>
        <end position="656"/>
    </location>
</feature>
<accession>A0A1G7W8T2</accession>
<evidence type="ECO:0000313" key="14">
    <source>
        <dbReference type="Proteomes" id="UP000199623"/>
    </source>
</evidence>
<organism evidence="13 14">
    <name type="scientific">Lentzea fradiae</name>
    <dbReference type="NCBI Taxonomy" id="200378"/>
    <lineage>
        <taxon>Bacteria</taxon>
        <taxon>Bacillati</taxon>
        <taxon>Actinomycetota</taxon>
        <taxon>Actinomycetes</taxon>
        <taxon>Pseudonocardiales</taxon>
        <taxon>Pseudonocardiaceae</taxon>
        <taxon>Lentzea</taxon>
    </lineage>
</organism>
<evidence type="ECO:0000256" key="5">
    <source>
        <dbReference type="ARBA" id="ARBA00022723"/>
    </source>
</evidence>
<feature type="transmembrane region" description="Helical" evidence="11">
    <location>
        <begin position="250"/>
        <end position="268"/>
    </location>
</feature>
<feature type="transmembrane region" description="Helical" evidence="11">
    <location>
        <begin position="208"/>
        <end position="230"/>
    </location>
</feature>
<feature type="transmembrane region" description="Helical" evidence="11">
    <location>
        <begin position="596"/>
        <end position="620"/>
    </location>
</feature>
<dbReference type="Proteomes" id="UP000199623">
    <property type="component" value="Unassembled WGS sequence"/>
</dbReference>
<dbReference type="Gene3D" id="3.30.2010.10">
    <property type="entry name" value="Metalloproteases ('zincins'), catalytic domain"/>
    <property type="match status" value="1"/>
</dbReference>
<feature type="transmembrane region" description="Helical" evidence="11">
    <location>
        <begin position="750"/>
        <end position="773"/>
    </location>
</feature>
<keyword evidence="9" id="KW-0482">Metalloprotease</keyword>
<evidence type="ECO:0000256" key="3">
    <source>
        <dbReference type="ARBA" id="ARBA00022670"/>
    </source>
</evidence>
<keyword evidence="8 11" id="KW-1133">Transmembrane helix</keyword>
<evidence type="ECO:0000256" key="11">
    <source>
        <dbReference type="SAM" id="Phobius"/>
    </source>
</evidence>
<feature type="transmembrane region" description="Helical" evidence="11">
    <location>
        <begin position="91"/>
        <end position="109"/>
    </location>
</feature>
<dbReference type="RefSeq" id="WP_090052569.1">
    <property type="nucleotide sequence ID" value="NZ_FNCC01000010.1"/>
</dbReference>
<feature type="transmembrane region" description="Helical" evidence="11">
    <location>
        <begin position="712"/>
        <end position="738"/>
    </location>
</feature>
<feature type="transmembrane region" description="Helical" evidence="11">
    <location>
        <begin position="21"/>
        <end position="41"/>
    </location>
</feature>
<evidence type="ECO:0000256" key="10">
    <source>
        <dbReference type="ARBA" id="ARBA00023136"/>
    </source>
</evidence>
<evidence type="ECO:0000256" key="7">
    <source>
        <dbReference type="ARBA" id="ARBA00022833"/>
    </source>
</evidence>
<evidence type="ECO:0000256" key="2">
    <source>
        <dbReference type="ARBA" id="ARBA00022475"/>
    </source>
</evidence>
<dbReference type="InterPro" id="IPR050083">
    <property type="entry name" value="HtpX_protease"/>
</dbReference>
<evidence type="ECO:0000256" key="9">
    <source>
        <dbReference type="ARBA" id="ARBA00023049"/>
    </source>
</evidence>
<feature type="transmembrane region" description="Helical" evidence="11">
    <location>
        <begin position="470"/>
        <end position="488"/>
    </location>
</feature>
<feature type="transmembrane region" description="Helical" evidence="11">
    <location>
        <begin position="547"/>
        <end position="565"/>
    </location>
</feature>
<dbReference type="GO" id="GO:0046872">
    <property type="term" value="F:metal ion binding"/>
    <property type="evidence" value="ECO:0007669"/>
    <property type="project" value="UniProtKB-KW"/>
</dbReference>
<dbReference type="Pfam" id="PF01435">
    <property type="entry name" value="Peptidase_M48"/>
    <property type="match status" value="1"/>
</dbReference>
<evidence type="ECO:0000256" key="4">
    <source>
        <dbReference type="ARBA" id="ARBA00022692"/>
    </source>
</evidence>
<dbReference type="GO" id="GO:0006508">
    <property type="term" value="P:proteolysis"/>
    <property type="evidence" value="ECO:0007669"/>
    <property type="project" value="UniProtKB-KW"/>
</dbReference>
<feature type="transmembrane region" description="Helical" evidence="11">
    <location>
        <begin position="663"/>
        <end position="683"/>
    </location>
</feature>
<dbReference type="EMBL" id="FNCC01000010">
    <property type="protein sequence ID" value="SDG68394.1"/>
    <property type="molecule type" value="Genomic_DNA"/>
</dbReference>
<feature type="transmembrane region" description="Helical" evidence="11">
    <location>
        <begin position="337"/>
        <end position="358"/>
    </location>
</feature>